<sequence length="174" mass="18553">MFQGGLEFRSPTMRIAFLAPLAAALAVSGAAAAQPSAVVVTVSPDFAKTAAGLGERDVEQQVTDLTRTLERVLGDRHALDGARLELVITDLKPNRPTMQQLSDRPGLDAMRSLSIGGAAIEGTVTTASGDVQPVKFDYYTTTLADAQGSTTWTDAQRAYDRLARNLAEGRFVTR</sequence>
<feature type="signal peptide" evidence="1">
    <location>
        <begin position="1"/>
        <end position="33"/>
    </location>
</feature>
<keyword evidence="3" id="KW-1185">Reference proteome</keyword>
<organism evidence="2 3">
    <name type="scientific">Brevundimonas guildfordensis</name>
    <dbReference type="NCBI Taxonomy" id="2762241"/>
    <lineage>
        <taxon>Bacteria</taxon>
        <taxon>Pseudomonadati</taxon>
        <taxon>Pseudomonadota</taxon>
        <taxon>Alphaproteobacteria</taxon>
        <taxon>Caulobacterales</taxon>
        <taxon>Caulobacteraceae</taxon>
        <taxon>Brevundimonas</taxon>
    </lineage>
</organism>
<evidence type="ECO:0000256" key="1">
    <source>
        <dbReference type="SAM" id="SignalP"/>
    </source>
</evidence>
<evidence type="ECO:0000313" key="3">
    <source>
        <dbReference type="Proteomes" id="UP000638918"/>
    </source>
</evidence>
<comment type="caution">
    <text evidence="2">The sequence shown here is derived from an EMBL/GenBank/DDBJ whole genome shotgun (WGS) entry which is preliminary data.</text>
</comment>
<proteinExistence type="predicted"/>
<evidence type="ECO:0000313" key="2">
    <source>
        <dbReference type="EMBL" id="MBD7941977.1"/>
    </source>
</evidence>
<dbReference type="EMBL" id="JACSQU010000002">
    <property type="protein sequence ID" value="MBD7941977.1"/>
    <property type="molecule type" value="Genomic_DNA"/>
</dbReference>
<keyword evidence="1" id="KW-0732">Signal</keyword>
<feature type="chain" id="PRO_5045556890" evidence="1">
    <location>
        <begin position="34"/>
        <end position="174"/>
    </location>
</feature>
<protein>
    <submittedName>
        <fullName evidence="2">Uncharacterized protein</fullName>
    </submittedName>
</protein>
<gene>
    <name evidence="2" type="ORF">H9656_11340</name>
</gene>
<accession>A0ABR8R3C0</accession>
<name>A0ABR8R3C0_9CAUL</name>
<reference evidence="2 3" key="1">
    <citation type="submission" date="2020-08" db="EMBL/GenBank/DDBJ databases">
        <title>A Genomic Blueprint of the Chicken Gut Microbiome.</title>
        <authorList>
            <person name="Gilroy R."/>
            <person name="Ravi A."/>
            <person name="Getino M."/>
            <person name="Pursley I."/>
            <person name="Horton D.L."/>
            <person name="Alikhan N.-F."/>
            <person name="Baker D."/>
            <person name="Gharbi K."/>
            <person name="Hall N."/>
            <person name="Watson M."/>
            <person name="Adriaenssens E.M."/>
            <person name="Foster-Nyarko E."/>
            <person name="Jarju S."/>
            <person name="Secka A."/>
            <person name="Antonio M."/>
            <person name="Oren A."/>
            <person name="Chaudhuri R."/>
            <person name="La Ragione R.M."/>
            <person name="Hildebrand F."/>
            <person name="Pallen M.J."/>
        </authorList>
    </citation>
    <scope>NUCLEOTIDE SEQUENCE [LARGE SCALE GENOMIC DNA]</scope>
    <source>
        <strain evidence="2 3">Sa3CVA3</strain>
    </source>
</reference>
<dbReference type="Proteomes" id="UP000638918">
    <property type="component" value="Unassembled WGS sequence"/>
</dbReference>